<dbReference type="OrthoDB" id="441660at2759"/>
<dbReference type="Pfam" id="PF00059">
    <property type="entry name" value="Lectin_C"/>
    <property type="match status" value="1"/>
</dbReference>
<dbReference type="PROSITE" id="PS50041">
    <property type="entry name" value="C_TYPE_LECTIN_2"/>
    <property type="match status" value="1"/>
</dbReference>
<dbReference type="CDD" id="cd00037">
    <property type="entry name" value="CLECT"/>
    <property type="match status" value="1"/>
</dbReference>
<dbReference type="EMBL" id="CAJGYM010000018">
    <property type="protein sequence ID" value="CAD6190900.1"/>
    <property type="molecule type" value="Genomic_DNA"/>
</dbReference>
<evidence type="ECO:0000256" key="1">
    <source>
        <dbReference type="ARBA" id="ARBA00023157"/>
    </source>
</evidence>
<gene>
    <name evidence="4" type="ORF">CAUJ_LOCUS6819</name>
</gene>
<keyword evidence="2" id="KW-1133">Transmembrane helix</keyword>
<name>A0A8S1HCB7_9PELO</name>
<proteinExistence type="predicted"/>
<evidence type="ECO:0000256" key="2">
    <source>
        <dbReference type="SAM" id="Phobius"/>
    </source>
</evidence>
<dbReference type="SUPFAM" id="SSF56436">
    <property type="entry name" value="C-type lectin-like"/>
    <property type="match status" value="1"/>
</dbReference>
<dbReference type="Gene3D" id="3.10.100.10">
    <property type="entry name" value="Mannose-Binding Protein A, subunit A"/>
    <property type="match status" value="1"/>
</dbReference>
<evidence type="ECO:0000259" key="3">
    <source>
        <dbReference type="PROSITE" id="PS50041"/>
    </source>
</evidence>
<dbReference type="AlphaFoldDB" id="A0A8S1HCB7"/>
<keyword evidence="1" id="KW-1015">Disulfide bond</keyword>
<dbReference type="PANTHER" id="PTHR22991">
    <property type="entry name" value="PROTEIN CBG13490"/>
    <property type="match status" value="1"/>
</dbReference>
<dbReference type="InterPro" id="IPR016187">
    <property type="entry name" value="CTDL_fold"/>
</dbReference>
<dbReference type="PANTHER" id="PTHR22991:SF40">
    <property type="entry name" value="PROTEIN CBG13490"/>
    <property type="match status" value="1"/>
</dbReference>
<evidence type="ECO:0000313" key="5">
    <source>
        <dbReference type="Proteomes" id="UP000835052"/>
    </source>
</evidence>
<dbReference type="InterPro" id="IPR016186">
    <property type="entry name" value="C-type_lectin-like/link_sf"/>
</dbReference>
<keyword evidence="2" id="KW-0812">Transmembrane</keyword>
<dbReference type="InterPro" id="IPR050976">
    <property type="entry name" value="Snaclec"/>
</dbReference>
<feature type="domain" description="C-type lectin" evidence="3">
    <location>
        <begin position="53"/>
        <end position="173"/>
    </location>
</feature>
<keyword evidence="2" id="KW-0472">Membrane</keyword>
<organism evidence="4 5">
    <name type="scientific">Caenorhabditis auriculariae</name>
    <dbReference type="NCBI Taxonomy" id="2777116"/>
    <lineage>
        <taxon>Eukaryota</taxon>
        <taxon>Metazoa</taxon>
        <taxon>Ecdysozoa</taxon>
        <taxon>Nematoda</taxon>
        <taxon>Chromadorea</taxon>
        <taxon>Rhabditida</taxon>
        <taxon>Rhabditina</taxon>
        <taxon>Rhabditomorpha</taxon>
        <taxon>Rhabditoidea</taxon>
        <taxon>Rhabditidae</taxon>
        <taxon>Peloderinae</taxon>
        <taxon>Caenorhabditis</taxon>
    </lineage>
</organism>
<keyword evidence="5" id="KW-1185">Reference proteome</keyword>
<feature type="transmembrane region" description="Helical" evidence="2">
    <location>
        <begin position="20"/>
        <end position="39"/>
    </location>
</feature>
<accession>A0A8S1HCB7</accession>
<sequence length="241" mass="27351">MGVFEASSKKHKRHEEMHGAFGFSASILVFFSFFGRIVADKNDCGRGWSRLEKSKSCFMVQTNHLRWAEAERECLSKGGRLSSINDDVENQFVFELARKANLTSPTFWLGRLIRVTRTGAYEWHDGAITRFSEGFREAPTGTDMCLSMWLDFNRPEGSWIEWQCSYTSGYASVCKKTLKKTAFSIPTSPPSPPTTHLSRRCCLQTGCGQRCEPNERCVPDDMNCMWKTCIDHGVGWCLPSV</sequence>
<dbReference type="Proteomes" id="UP000835052">
    <property type="component" value="Unassembled WGS sequence"/>
</dbReference>
<dbReference type="SMART" id="SM00034">
    <property type="entry name" value="CLECT"/>
    <property type="match status" value="1"/>
</dbReference>
<reference evidence="4" key="1">
    <citation type="submission" date="2020-10" db="EMBL/GenBank/DDBJ databases">
        <authorList>
            <person name="Kikuchi T."/>
        </authorList>
    </citation>
    <scope>NUCLEOTIDE SEQUENCE</scope>
    <source>
        <strain evidence="4">NKZ352</strain>
    </source>
</reference>
<comment type="caution">
    <text evidence="4">The sequence shown here is derived from an EMBL/GenBank/DDBJ whole genome shotgun (WGS) entry which is preliminary data.</text>
</comment>
<evidence type="ECO:0000313" key="4">
    <source>
        <dbReference type="EMBL" id="CAD6190900.1"/>
    </source>
</evidence>
<protein>
    <recommendedName>
        <fullName evidence="3">C-type lectin domain-containing protein</fullName>
    </recommendedName>
</protein>
<dbReference type="InterPro" id="IPR001304">
    <property type="entry name" value="C-type_lectin-like"/>
</dbReference>